<evidence type="ECO:0000256" key="1">
    <source>
        <dbReference type="ARBA" id="ARBA00004245"/>
    </source>
</evidence>
<evidence type="ECO:0000256" key="2">
    <source>
        <dbReference type="ARBA" id="ARBA00006187"/>
    </source>
</evidence>
<dbReference type="PANTHER" id="PTHR19321:SF4">
    <property type="entry name" value="65-KDA MICROTUBULE-ASSOCIATED PROTEIN 5"/>
    <property type="match status" value="1"/>
</dbReference>
<dbReference type="SMR" id="A0A6J1FZG2"/>
<dbReference type="GeneID" id="111449294"/>
<feature type="coiled-coil region" evidence="5">
    <location>
        <begin position="49"/>
        <end position="76"/>
    </location>
</feature>
<protein>
    <submittedName>
        <fullName evidence="8">65-kDa microtubule-associated protein 5</fullName>
    </submittedName>
</protein>
<keyword evidence="3" id="KW-0493">Microtubule</keyword>
<sequence length="558" mass="63180">METVPPTTCGSLLRELQIIWDEIGENDSERDKMLLQLEQECLDIYRRKVERTRKYKADLLQQLAEAETEIAGIASALGEGFSSFSRGRGTLKEQVGAIKLILEELRSKKREKLKEFSEVQSQIVSLCSEIAGNGQSKSYVDPEINERDLTAKKLGELKLHLQELQTEKHLRLQRVNSNISLIHELSVVMSVDFLKTVNEVHPSLGDPKSGPSRCISNDTLAKLTGVIHSLKQSKQERLQKLKNLGKKLTDLWNLMDAPADERKRFDHVTRLMSSSVDEVSGKGCLGLDIIEQVEVEVERLNILKTSKMRELIFKRQTELEEIYRGVHMDIDGDAARKTLTSLIDSGTVNLSDLLSSMDDQVTEAKEQALSRKDILDKVEKWQFALQEEKWLDDYERDDKRYNAGRGAHKNLKRAEKGRVLVTKLPAMVENLAAKVKAWESERGITFSYEKLPLLYTLEEDAKLRLEREEDKRKSREQKRLQEQLASEQEALYGSKPIAKKPLGQSNTLLGTPGRRIGTPGRYGFSGSKDRRESVRGPNIIPVNYVALPKDDSASKGAA</sequence>
<dbReference type="Proteomes" id="UP000504609">
    <property type="component" value="Unplaced"/>
</dbReference>
<dbReference type="GO" id="GO:0000226">
    <property type="term" value="P:microtubule cytoskeleton organization"/>
    <property type="evidence" value="ECO:0007669"/>
    <property type="project" value="InterPro"/>
</dbReference>
<evidence type="ECO:0000256" key="6">
    <source>
        <dbReference type="SAM" id="MobiDB-lite"/>
    </source>
</evidence>
<evidence type="ECO:0000256" key="5">
    <source>
        <dbReference type="SAM" id="Coils"/>
    </source>
</evidence>
<keyword evidence="4" id="KW-0963">Cytoplasm</keyword>
<comment type="subcellular location">
    <subcellularLocation>
        <location evidence="1">Cytoplasm</location>
        <location evidence="1">Cytoskeleton</location>
    </subcellularLocation>
</comment>
<comment type="similarity">
    <text evidence="2">Belongs to the MAP65/ASE1 family.</text>
</comment>
<evidence type="ECO:0000313" key="7">
    <source>
        <dbReference type="Proteomes" id="UP000504609"/>
    </source>
</evidence>
<proteinExistence type="inferred from homology"/>
<dbReference type="Pfam" id="PF03999">
    <property type="entry name" value="MAP65_ASE1"/>
    <property type="match status" value="1"/>
</dbReference>
<name>A0A6J1FZG2_CUCMO</name>
<dbReference type="PANTHER" id="PTHR19321">
    <property type="entry name" value="PROTEIN REGULATOR OF CYTOKINESIS 1 PRC1-RELATED"/>
    <property type="match status" value="1"/>
</dbReference>
<evidence type="ECO:0000313" key="8">
    <source>
        <dbReference type="RefSeq" id="XP_022944902.1"/>
    </source>
</evidence>
<gene>
    <name evidence="8" type="primary">LOC111449294</name>
</gene>
<evidence type="ECO:0000256" key="3">
    <source>
        <dbReference type="ARBA" id="ARBA00022701"/>
    </source>
</evidence>
<feature type="compositionally biased region" description="Low complexity" evidence="6">
    <location>
        <begin position="510"/>
        <end position="522"/>
    </location>
</feature>
<dbReference type="RefSeq" id="XP_022944902.1">
    <property type="nucleotide sequence ID" value="XM_023089134.1"/>
</dbReference>
<dbReference type="GO" id="GO:0008017">
    <property type="term" value="F:microtubule binding"/>
    <property type="evidence" value="ECO:0007669"/>
    <property type="project" value="InterPro"/>
</dbReference>
<dbReference type="KEGG" id="cmos:111449294"/>
<dbReference type="GO" id="GO:0005874">
    <property type="term" value="C:microtubule"/>
    <property type="evidence" value="ECO:0007669"/>
    <property type="project" value="UniProtKB-KW"/>
</dbReference>
<dbReference type="GO" id="GO:0005819">
    <property type="term" value="C:spindle"/>
    <property type="evidence" value="ECO:0007669"/>
    <property type="project" value="TreeGrafter"/>
</dbReference>
<keyword evidence="5" id="KW-0175">Coiled coil</keyword>
<accession>A0A6J1FZG2</accession>
<reference evidence="8" key="1">
    <citation type="submission" date="2025-08" db="UniProtKB">
        <authorList>
            <consortium name="RefSeq"/>
        </authorList>
    </citation>
    <scope>IDENTIFICATION</scope>
    <source>
        <tissue evidence="8">Young leaves</tissue>
    </source>
</reference>
<keyword evidence="4" id="KW-0206">Cytoskeleton</keyword>
<dbReference type="InterPro" id="IPR007145">
    <property type="entry name" value="MAP65_Ase1_PRC1"/>
</dbReference>
<feature type="region of interest" description="Disordered" evidence="6">
    <location>
        <begin position="490"/>
        <end position="535"/>
    </location>
</feature>
<dbReference type="Gene3D" id="1.20.58.1520">
    <property type="match status" value="1"/>
</dbReference>
<keyword evidence="7" id="KW-1185">Reference proteome</keyword>
<evidence type="ECO:0000256" key="4">
    <source>
        <dbReference type="ARBA" id="ARBA00023212"/>
    </source>
</evidence>
<dbReference type="AlphaFoldDB" id="A0A6J1FZG2"/>
<organism evidence="7 8">
    <name type="scientific">Cucurbita moschata</name>
    <name type="common">Winter crookneck squash</name>
    <name type="synonym">Cucurbita pepo var. moschata</name>
    <dbReference type="NCBI Taxonomy" id="3662"/>
    <lineage>
        <taxon>Eukaryota</taxon>
        <taxon>Viridiplantae</taxon>
        <taxon>Streptophyta</taxon>
        <taxon>Embryophyta</taxon>
        <taxon>Tracheophyta</taxon>
        <taxon>Spermatophyta</taxon>
        <taxon>Magnoliopsida</taxon>
        <taxon>eudicotyledons</taxon>
        <taxon>Gunneridae</taxon>
        <taxon>Pentapetalae</taxon>
        <taxon>rosids</taxon>
        <taxon>fabids</taxon>
        <taxon>Cucurbitales</taxon>
        <taxon>Cucurbitaceae</taxon>
        <taxon>Cucurbiteae</taxon>
        <taxon>Cucurbita</taxon>
    </lineage>
</organism>
<dbReference type="GO" id="GO:0005737">
    <property type="term" value="C:cytoplasm"/>
    <property type="evidence" value="ECO:0007669"/>
    <property type="project" value="TreeGrafter"/>
</dbReference>